<keyword evidence="1" id="KW-0472">Membrane</keyword>
<dbReference type="Proteomes" id="UP000294829">
    <property type="component" value="Unassembled WGS sequence"/>
</dbReference>
<comment type="caution">
    <text evidence="2">The sequence shown here is derived from an EMBL/GenBank/DDBJ whole genome shotgun (WGS) entry which is preliminary data.</text>
</comment>
<dbReference type="Gene3D" id="3.30.700.10">
    <property type="entry name" value="Glycoprotein, Type 4 Pilin"/>
    <property type="match status" value="1"/>
</dbReference>
<feature type="transmembrane region" description="Helical" evidence="1">
    <location>
        <begin position="7"/>
        <end position="31"/>
    </location>
</feature>
<keyword evidence="1" id="KW-0812">Transmembrane</keyword>
<dbReference type="EMBL" id="SMYL01000009">
    <property type="protein sequence ID" value="TDK63528.1"/>
    <property type="molecule type" value="Genomic_DNA"/>
</dbReference>
<evidence type="ECO:0000313" key="3">
    <source>
        <dbReference type="Proteomes" id="UP000294829"/>
    </source>
</evidence>
<reference evidence="2 3" key="1">
    <citation type="submission" date="2019-03" db="EMBL/GenBank/DDBJ databases">
        <title>Sapientia aquatica gen. nov., sp. nov., isolated from a crater lake.</title>
        <authorList>
            <person name="Felfoldi T."/>
            <person name="Szabo A."/>
            <person name="Toth E."/>
            <person name="Schumann P."/>
            <person name="Keki Z."/>
            <person name="Marialigeti K."/>
            <person name="Mathe I."/>
        </authorList>
    </citation>
    <scope>NUCLEOTIDE SEQUENCE [LARGE SCALE GENOMIC DNA]</scope>
    <source>
        <strain evidence="2 3">SA-152</strain>
    </source>
</reference>
<keyword evidence="1" id="KW-1133">Transmembrane helix</keyword>
<dbReference type="AlphaFoldDB" id="A0A4R5VW95"/>
<dbReference type="RefSeq" id="WP_133330015.1">
    <property type="nucleotide sequence ID" value="NZ_SMYL01000009.1"/>
</dbReference>
<name>A0A4R5VW95_9BURK</name>
<dbReference type="SUPFAM" id="SSF54523">
    <property type="entry name" value="Pili subunits"/>
    <property type="match status" value="1"/>
</dbReference>
<accession>A0A4R5VW95</accession>
<evidence type="ECO:0008006" key="4">
    <source>
        <dbReference type="Google" id="ProtNLM"/>
    </source>
</evidence>
<evidence type="ECO:0000313" key="2">
    <source>
        <dbReference type="EMBL" id="TDK63528.1"/>
    </source>
</evidence>
<gene>
    <name evidence="2" type="ORF">E2I14_15110</name>
</gene>
<evidence type="ECO:0000256" key="1">
    <source>
        <dbReference type="SAM" id="Phobius"/>
    </source>
</evidence>
<organism evidence="2 3">
    <name type="scientific">Sapientia aquatica</name>
    <dbReference type="NCBI Taxonomy" id="1549640"/>
    <lineage>
        <taxon>Bacteria</taxon>
        <taxon>Pseudomonadati</taxon>
        <taxon>Pseudomonadota</taxon>
        <taxon>Betaproteobacteria</taxon>
        <taxon>Burkholderiales</taxon>
        <taxon>Oxalobacteraceae</taxon>
        <taxon>Sapientia</taxon>
    </lineage>
</organism>
<dbReference type="OrthoDB" id="8592370at2"/>
<sequence>MKIKQQGLTLIQMLSLIGFIGVLVAIAVPYAQSYVAKEQFSPTLLGMETYKAAVESCIAQLGTHEGCNSGLHGIPVKIDMVAADEQNKNGVSGYVVQDGVITAEHYAPIAGVAYPTYKLVARAKGSLTEWEANPPGKMGTCVAAVPAFC</sequence>
<protein>
    <recommendedName>
        <fullName evidence="4">Prepilin-type cleavage/methylation domain-containing protein</fullName>
    </recommendedName>
</protein>
<proteinExistence type="predicted"/>
<dbReference type="InterPro" id="IPR045584">
    <property type="entry name" value="Pilin-like"/>
</dbReference>
<keyword evidence="3" id="KW-1185">Reference proteome</keyword>